<keyword evidence="3" id="KW-1185">Reference proteome</keyword>
<accession>V9EG16</accession>
<proteinExistence type="predicted"/>
<evidence type="ECO:0000256" key="1">
    <source>
        <dbReference type="SAM" id="MobiDB-lite"/>
    </source>
</evidence>
<feature type="compositionally biased region" description="Low complexity" evidence="1">
    <location>
        <begin position="67"/>
        <end position="86"/>
    </location>
</feature>
<name>V9EG16_PHYNI</name>
<dbReference type="HOGENOM" id="CLU_1196896_0_0_1"/>
<protein>
    <submittedName>
        <fullName evidence="2">Uncharacterized protein</fullName>
    </submittedName>
</protein>
<sequence length="232" mass="24878">MEATPLVPVVVSSFQIRFHRATMSRRQPRPRGALNHALHRAYDALLPQQRRDPTRLEEFRPVDTGRSPGQPSSAASLSSPSGTSLPMDHEPTPMPAATTAAASSAALQTGTQSSALVPVASPAPAEPSEELTVDSLRDLLAESADPTVDSVRTALLPYLTLMARHQVQLSISPPLQGLRVAEVDLSTLGLDRDTFRPLQQKAGDQEDPFALAEALAKTAQQVQSSASKRSRH</sequence>
<dbReference type="EMBL" id="ANIZ01002790">
    <property type="protein sequence ID" value="ETI38175.1"/>
    <property type="molecule type" value="Genomic_DNA"/>
</dbReference>
<comment type="caution">
    <text evidence="2">The sequence shown here is derived from an EMBL/GenBank/DDBJ whole genome shotgun (WGS) entry which is preliminary data.</text>
</comment>
<evidence type="ECO:0000313" key="3">
    <source>
        <dbReference type="Proteomes" id="UP000018721"/>
    </source>
</evidence>
<dbReference type="Proteomes" id="UP000018721">
    <property type="component" value="Unassembled WGS sequence"/>
</dbReference>
<feature type="compositionally biased region" description="Low complexity" evidence="1">
    <location>
        <begin position="96"/>
        <end position="109"/>
    </location>
</feature>
<evidence type="ECO:0000313" key="2">
    <source>
        <dbReference type="EMBL" id="ETI38175.1"/>
    </source>
</evidence>
<dbReference type="AlphaFoldDB" id="V9EG16"/>
<reference evidence="2 3" key="1">
    <citation type="submission" date="2013-11" db="EMBL/GenBank/DDBJ databases">
        <title>The Genome Sequence of Phytophthora parasitica P1569.</title>
        <authorList>
            <consortium name="The Broad Institute Genomics Platform"/>
            <person name="Russ C."/>
            <person name="Tyler B."/>
            <person name="Panabieres F."/>
            <person name="Shan W."/>
            <person name="Tripathy S."/>
            <person name="Grunwald N."/>
            <person name="Machado M."/>
            <person name="Johnson C.S."/>
            <person name="Arredondo F."/>
            <person name="Hong C."/>
            <person name="Coffey M."/>
            <person name="Young S.K."/>
            <person name="Zeng Q."/>
            <person name="Gargeya S."/>
            <person name="Fitzgerald M."/>
            <person name="Abouelleil A."/>
            <person name="Alvarado L."/>
            <person name="Chapman S.B."/>
            <person name="Gainer-Dewar J."/>
            <person name="Goldberg J."/>
            <person name="Griggs A."/>
            <person name="Gujja S."/>
            <person name="Hansen M."/>
            <person name="Howarth C."/>
            <person name="Imamovic A."/>
            <person name="Ireland A."/>
            <person name="Larimer J."/>
            <person name="McCowan C."/>
            <person name="Murphy C."/>
            <person name="Pearson M."/>
            <person name="Poon T.W."/>
            <person name="Priest M."/>
            <person name="Roberts A."/>
            <person name="Saif S."/>
            <person name="Shea T."/>
            <person name="Sykes S."/>
            <person name="Wortman J."/>
            <person name="Nusbaum C."/>
            <person name="Birren B."/>
        </authorList>
    </citation>
    <scope>NUCLEOTIDE SEQUENCE [LARGE SCALE GENOMIC DNA]</scope>
    <source>
        <strain evidence="2 3">P1569</strain>
    </source>
</reference>
<gene>
    <name evidence="2" type="ORF">F443_16018</name>
</gene>
<organism evidence="2 3">
    <name type="scientific">Phytophthora nicotianae P1569</name>
    <dbReference type="NCBI Taxonomy" id="1317065"/>
    <lineage>
        <taxon>Eukaryota</taxon>
        <taxon>Sar</taxon>
        <taxon>Stramenopiles</taxon>
        <taxon>Oomycota</taxon>
        <taxon>Peronosporomycetes</taxon>
        <taxon>Peronosporales</taxon>
        <taxon>Peronosporaceae</taxon>
        <taxon>Phytophthora</taxon>
    </lineage>
</organism>
<feature type="compositionally biased region" description="Basic and acidic residues" evidence="1">
    <location>
        <begin position="49"/>
        <end position="63"/>
    </location>
</feature>
<feature type="region of interest" description="Disordered" evidence="1">
    <location>
        <begin position="44"/>
        <end position="109"/>
    </location>
</feature>